<protein>
    <submittedName>
        <fullName evidence="1">Uncharacterized protein</fullName>
    </submittedName>
</protein>
<evidence type="ECO:0000313" key="1">
    <source>
        <dbReference type="EMBL" id="KAK9668404.1"/>
    </source>
</evidence>
<sequence length="105" mass="12144">MGNCMESKKGKEKCNIMKIGDKEVKFVKDVENNSKGIRVKMVLTKEELQWLMLQLRNRSESGATRIEDVLVEIEKARKRVVTVDHGWKPSLDSITEIPEVLEMNR</sequence>
<reference evidence="1" key="1">
    <citation type="submission" date="2024-03" db="EMBL/GenBank/DDBJ databases">
        <title>WGS assembly of Saponaria officinalis var. Norfolk2.</title>
        <authorList>
            <person name="Jenkins J."/>
            <person name="Shu S."/>
            <person name="Grimwood J."/>
            <person name="Barry K."/>
            <person name="Goodstein D."/>
            <person name="Schmutz J."/>
            <person name="Leebens-Mack J."/>
            <person name="Osbourn A."/>
        </authorList>
    </citation>
    <scope>NUCLEOTIDE SEQUENCE [LARGE SCALE GENOMIC DNA]</scope>
    <source>
        <strain evidence="1">JIC</strain>
    </source>
</reference>
<name>A0AAW1GYZ8_SAPOF</name>
<comment type="caution">
    <text evidence="1">The sequence shown here is derived from an EMBL/GenBank/DDBJ whole genome shotgun (WGS) entry which is preliminary data.</text>
</comment>
<dbReference type="PANTHER" id="PTHR35704">
    <property type="entry name" value="OS02G0254600 PROTEIN"/>
    <property type="match status" value="1"/>
</dbReference>
<gene>
    <name evidence="1" type="ORF">RND81_13G058000</name>
</gene>
<accession>A0AAW1GYZ8</accession>
<dbReference type="AlphaFoldDB" id="A0AAW1GYZ8"/>
<organism evidence="1 2">
    <name type="scientific">Saponaria officinalis</name>
    <name type="common">Common soapwort</name>
    <name type="synonym">Lychnis saponaria</name>
    <dbReference type="NCBI Taxonomy" id="3572"/>
    <lineage>
        <taxon>Eukaryota</taxon>
        <taxon>Viridiplantae</taxon>
        <taxon>Streptophyta</taxon>
        <taxon>Embryophyta</taxon>
        <taxon>Tracheophyta</taxon>
        <taxon>Spermatophyta</taxon>
        <taxon>Magnoliopsida</taxon>
        <taxon>eudicotyledons</taxon>
        <taxon>Gunneridae</taxon>
        <taxon>Pentapetalae</taxon>
        <taxon>Caryophyllales</taxon>
        <taxon>Caryophyllaceae</taxon>
        <taxon>Caryophylleae</taxon>
        <taxon>Saponaria</taxon>
    </lineage>
</organism>
<dbReference type="Proteomes" id="UP001443914">
    <property type="component" value="Unassembled WGS sequence"/>
</dbReference>
<dbReference type="PANTHER" id="PTHR35704:SF1">
    <property type="entry name" value="OS02G0254600 PROTEIN"/>
    <property type="match status" value="1"/>
</dbReference>
<keyword evidence="2" id="KW-1185">Reference proteome</keyword>
<evidence type="ECO:0000313" key="2">
    <source>
        <dbReference type="Proteomes" id="UP001443914"/>
    </source>
</evidence>
<proteinExistence type="predicted"/>
<dbReference type="EMBL" id="JBDFQZ010000013">
    <property type="protein sequence ID" value="KAK9668404.1"/>
    <property type="molecule type" value="Genomic_DNA"/>
</dbReference>